<keyword evidence="11" id="KW-1185">Reference proteome</keyword>
<dbReference type="AlphaFoldDB" id="A0A3Q2NW27"/>
<feature type="compositionally biased region" description="Polar residues" evidence="8">
    <location>
        <begin position="827"/>
        <end position="840"/>
    </location>
</feature>
<dbReference type="PROSITE" id="PS50166">
    <property type="entry name" value="IMPORTIN_B_NT"/>
    <property type="match status" value="1"/>
</dbReference>
<dbReference type="InterPro" id="IPR058669">
    <property type="entry name" value="TPR_IPO7/11-like"/>
</dbReference>
<evidence type="ECO:0000313" key="10">
    <source>
        <dbReference type="Ensembl" id="ENSFHEP00000003581.1"/>
    </source>
</evidence>
<dbReference type="GO" id="GO:0005829">
    <property type="term" value="C:cytosol"/>
    <property type="evidence" value="ECO:0007669"/>
    <property type="project" value="TreeGrafter"/>
</dbReference>
<dbReference type="PANTHER" id="PTHR10997:SF26">
    <property type="entry name" value="IMPORTIN-8"/>
    <property type="match status" value="1"/>
</dbReference>
<dbReference type="InterPro" id="IPR016024">
    <property type="entry name" value="ARM-type_fold"/>
</dbReference>
<dbReference type="Pfam" id="PF03810">
    <property type="entry name" value="IBN_N"/>
    <property type="match status" value="1"/>
</dbReference>
<dbReference type="Pfam" id="PF08506">
    <property type="entry name" value="Cse1"/>
    <property type="match status" value="1"/>
</dbReference>
<dbReference type="GO" id="GO:0006606">
    <property type="term" value="P:protein import into nucleus"/>
    <property type="evidence" value="ECO:0007669"/>
    <property type="project" value="TreeGrafter"/>
</dbReference>
<comment type="similarity">
    <text evidence="3">Belongs to the importin beta family.</text>
</comment>
<dbReference type="SUPFAM" id="SSF48371">
    <property type="entry name" value="ARM repeat"/>
    <property type="match status" value="1"/>
</dbReference>
<dbReference type="InterPro" id="IPR011989">
    <property type="entry name" value="ARM-like"/>
</dbReference>
<evidence type="ECO:0000256" key="5">
    <source>
        <dbReference type="ARBA" id="ARBA00022490"/>
    </source>
</evidence>
<comment type="subcellular location">
    <subcellularLocation>
        <location evidence="2">Cytoplasm</location>
    </subcellularLocation>
    <subcellularLocation>
        <location evidence="1">Nucleus</location>
    </subcellularLocation>
</comment>
<name>A0A3Q2NW27_FUNHE</name>
<evidence type="ECO:0000313" key="11">
    <source>
        <dbReference type="Proteomes" id="UP000265000"/>
    </source>
</evidence>
<keyword evidence="4" id="KW-0813">Transport</keyword>
<proteinExistence type="inferred from homology"/>
<keyword evidence="6" id="KW-0653">Protein transport</keyword>
<evidence type="ECO:0000256" key="2">
    <source>
        <dbReference type="ARBA" id="ARBA00004496"/>
    </source>
</evidence>
<feature type="domain" description="Importin N-terminal" evidence="9">
    <location>
        <begin position="22"/>
        <end position="102"/>
    </location>
</feature>
<protein>
    <submittedName>
        <fullName evidence="10">Importin 8</fullName>
    </submittedName>
</protein>
<dbReference type="PANTHER" id="PTHR10997">
    <property type="entry name" value="IMPORTIN-7, 8, 11"/>
    <property type="match status" value="1"/>
</dbReference>
<reference evidence="10" key="2">
    <citation type="submission" date="2025-09" db="UniProtKB">
        <authorList>
            <consortium name="Ensembl"/>
        </authorList>
    </citation>
    <scope>IDENTIFICATION</scope>
</reference>
<feature type="compositionally biased region" description="Acidic residues" evidence="8">
    <location>
        <begin position="810"/>
        <end position="826"/>
    </location>
</feature>
<dbReference type="InterPro" id="IPR001494">
    <property type="entry name" value="Importin-beta_N"/>
</dbReference>
<evidence type="ECO:0000256" key="4">
    <source>
        <dbReference type="ARBA" id="ARBA00022448"/>
    </source>
</evidence>
<dbReference type="FunFam" id="1.25.10.10:FF:000053">
    <property type="entry name" value="Importin 7"/>
    <property type="match status" value="1"/>
</dbReference>
<evidence type="ECO:0000256" key="3">
    <source>
        <dbReference type="ARBA" id="ARBA00007991"/>
    </source>
</evidence>
<evidence type="ECO:0000256" key="8">
    <source>
        <dbReference type="SAM" id="MobiDB-lite"/>
    </source>
</evidence>
<sequence length="946" mass="109085">MDPNRIIQALKGTIDPNLRIAAENELNQSYKIINFAPTLLQIIVSEQVEFPVRQAAAIYLKNMVSQYWQDREPSAGEVVFPFNIHENDRQQIRDHIVEGIIRCPESIRYRKADEREPLLAAMQIFLPRIQQLISQLLGDATIFSVLIQKQVLKIFHALVQVGLSSSHVMKTCFKVETLEVDEDDRPELAWWKCKKWALRIITRLFERYGSPGNVTKEYQEFADFFLKTYAVGIQQVLLKVVDQHRRGQYVTPRVLQQCLNYLNQSLLHSLTWKQMKPHMQTICQEVIFPLMCYRDEDERLWQEDPYEYIRMKFSEWSTVLTAAQSLLCKAACKRKEVLPQMMEFCHKSLVDPSADPCSKDGALHCIGALAELLLKKRIYREQMELMLQNYVFPLLNSPMGYLRARSCWVLHCFSPLRFHDELVLRNAVELVRQDLIDDKEMPVKVEAAIALQALVSNQEQAKLYIRPYIRQVMQELLHVVRETENDDLTNVIQKMICEYNQEMAAIAVDMTQNLAEIFTRVLQSEEYEENEDKTVMALGILSTIDTILTVMEDHKEITQQLEGICLQVIGLVLQKPIIEFYEEILSLAFGLTCQTISPQMWQLLGVLYEVFQHDCFDYFTDMMPLLHNYVTVDTDMLLSNPKHLEVIYSMCKKVLTVDAGDDAECHAAKLLEVIILFGRPLLLERLMRGVKSSELRTMCLQVVIAALYYNPALLIQTLDNMHFAHSPQPITAHFINQWINDTEFFLGLHDRKMCIIGLSVLMELPSRPAALERVAAQIIPSVLLLFLGLKHLYASRLVNKPDLLARAGVQDEDQNEEIPSDEDDVSESQNATHQQSSLTAGQGGDDDDDEDDDDYWDEDAFEGTPLEEYSTPLDYDNGEDEYQFFTSTLLRIQNSNTAWYQCLTAPLSDDQKKQLQDIYSISHLFLCSPTQLLAKKKIPGRDGRHM</sequence>
<dbReference type="InterPro" id="IPR013713">
    <property type="entry name" value="XPO2_central"/>
</dbReference>
<evidence type="ECO:0000259" key="9">
    <source>
        <dbReference type="PROSITE" id="PS50166"/>
    </source>
</evidence>
<evidence type="ECO:0000256" key="6">
    <source>
        <dbReference type="ARBA" id="ARBA00022927"/>
    </source>
</evidence>
<dbReference type="Proteomes" id="UP000265000">
    <property type="component" value="Unplaced"/>
</dbReference>
<accession>A0A3Q2NW27</accession>
<dbReference type="GO" id="GO:0031267">
    <property type="term" value="F:small GTPase binding"/>
    <property type="evidence" value="ECO:0007669"/>
    <property type="project" value="InterPro"/>
</dbReference>
<dbReference type="GO" id="GO:0005635">
    <property type="term" value="C:nuclear envelope"/>
    <property type="evidence" value="ECO:0007669"/>
    <property type="project" value="TreeGrafter"/>
</dbReference>
<feature type="compositionally biased region" description="Acidic residues" evidence="8">
    <location>
        <begin position="844"/>
        <end position="861"/>
    </location>
</feature>
<dbReference type="GeneTree" id="ENSGT00940000158848"/>
<organism evidence="10 11">
    <name type="scientific">Fundulus heteroclitus</name>
    <name type="common">Killifish</name>
    <name type="synonym">Mummichog</name>
    <dbReference type="NCBI Taxonomy" id="8078"/>
    <lineage>
        <taxon>Eukaryota</taxon>
        <taxon>Metazoa</taxon>
        <taxon>Chordata</taxon>
        <taxon>Craniata</taxon>
        <taxon>Vertebrata</taxon>
        <taxon>Euteleostomi</taxon>
        <taxon>Actinopterygii</taxon>
        <taxon>Neopterygii</taxon>
        <taxon>Teleostei</taxon>
        <taxon>Neoteleostei</taxon>
        <taxon>Acanthomorphata</taxon>
        <taxon>Ovalentaria</taxon>
        <taxon>Atherinomorphae</taxon>
        <taxon>Cyprinodontiformes</taxon>
        <taxon>Fundulidae</taxon>
        <taxon>Fundulus</taxon>
    </lineage>
</organism>
<dbReference type="SMART" id="SM00913">
    <property type="entry name" value="IBN_N"/>
    <property type="match status" value="2"/>
</dbReference>
<keyword evidence="5" id="KW-0963">Cytoplasm</keyword>
<keyword evidence="7" id="KW-0539">Nucleus</keyword>
<evidence type="ECO:0000256" key="1">
    <source>
        <dbReference type="ARBA" id="ARBA00004123"/>
    </source>
</evidence>
<dbReference type="Gene3D" id="1.25.10.10">
    <property type="entry name" value="Leucine-rich Repeat Variant"/>
    <property type="match status" value="2"/>
</dbReference>
<dbReference type="Ensembl" id="ENSFHET00000010308.1">
    <property type="protein sequence ID" value="ENSFHEP00000003581.1"/>
    <property type="gene ID" value="ENSFHEG00000004531.1"/>
</dbReference>
<evidence type="ECO:0000256" key="7">
    <source>
        <dbReference type="ARBA" id="ARBA00023242"/>
    </source>
</evidence>
<feature type="region of interest" description="Disordered" evidence="8">
    <location>
        <begin position="808"/>
        <end position="875"/>
    </location>
</feature>
<dbReference type="Pfam" id="PF25758">
    <property type="entry name" value="TPR_IPO11"/>
    <property type="match status" value="1"/>
</dbReference>
<reference evidence="10" key="1">
    <citation type="submission" date="2025-08" db="UniProtKB">
        <authorList>
            <consortium name="Ensembl"/>
        </authorList>
    </citation>
    <scope>IDENTIFICATION</scope>
</reference>